<evidence type="ECO:0000313" key="3">
    <source>
        <dbReference type="Proteomes" id="UP001521184"/>
    </source>
</evidence>
<gene>
    <name evidence="2" type="ORF">SLS58_002834</name>
</gene>
<feature type="compositionally biased region" description="Low complexity" evidence="1">
    <location>
        <begin position="154"/>
        <end position="166"/>
    </location>
</feature>
<dbReference type="EMBL" id="JAKEKT020000013">
    <property type="protein sequence ID" value="KAL1647064.1"/>
    <property type="molecule type" value="Genomic_DNA"/>
</dbReference>
<comment type="caution">
    <text evidence="2">The sequence shown here is derived from an EMBL/GenBank/DDBJ whole genome shotgun (WGS) entry which is preliminary data.</text>
</comment>
<evidence type="ECO:0000313" key="2">
    <source>
        <dbReference type="EMBL" id="KAL1647064.1"/>
    </source>
</evidence>
<feature type="region of interest" description="Disordered" evidence="1">
    <location>
        <begin position="359"/>
        <end position="379"/>
    </location>
</feature>
<organism evidence="2 3">
    <name type="scientific">Diplodia intermedia</name>
    <dbReference type="NCBI Taxonomy" id="856260"/>
    <lineage>
        <taxon>Eukaryota</taxon>
        <taxon>Fungi</taxon>
        <taxon>Dikarya</taxon>
        <taxon>Ascomycota</taxon>
        <taxon>Pezizomycotina</taxon>
        <taxon>Dothideomycetes</taxon>
        <taxon>Dothideomycetes incertae sedis</taxon>
        <taxon>Botryosphaeriales</taxon>
        <taxon>Botryosphaeriaceae</taxon>
        <taxon>Diplodia</taxon>
    </lineage>
</organism>
<proteinExistence type="predicted"/>
<accession>A0ABR3TXS1</accession>
<reference evidence="2 3" key="1">
    <citation type="journal article" date="2023" name="Plant Dis.">
        <title>First Report of Diplodia intermedia Causing Canker and Dieback Diseases on Apple Trees in Canada.</title>
        <authorList>
            <person name="Ellouze W."/>
            <person name="Ilyukhin E."/>
            <person name="Sulman M."/>
            <person name="Ali S."/>
        </authorList>
    </citation>
    <scope>NUCLEOTIDE SEQUENCE [LARGE SCALE GENOMIC DNA]</scope>
    <source>
        <strain evidence="2 3">M45-28</strain>
    </source>
</reference>
<dbReference type="Proteomes" id="UP001521184">
    <property type="component" value="Unassembled WGS sequence"/>
</dbReference>
<feature type="compositionally biased region" description="Basic and acidic residues" evidence="1">
    <location>
        <begin position="359"/>
        <end position="368"/>
    </location>
</feature>
<sequence>MLLDHPGVSPKAPPPTLEKAIQDLQNADEDSVFACSAMLPDTKSRCNATFSLPPYEIKATVQFIRHYMPPYTTEQAIRLSRLFLCIKHSLDTEYSSAIIAGLVDTPDKADVSTTQNNVRQPRLPPTPPRKLENNRPKVFEKQHHEPAPERHDSLAPTSPPQSSTSTAALRYRVRQNRQHSVHADLEFFAAKWEVLCSDEFRCIAYDTDHSRCRRIIEEAAKKSLQGELERHVLKAPPMGILRPLLQQMLCWSHNVSEWLDAYHQKWAKHFLAMYRFGDGDGMTFLQTLEPGAGAFSFKIPSTIKVDRSCANSTGSLKDDKKSSEGIQDQQRSDNGIDKSAVNVVVASKNSKTDCRLEKRAIENEELSRKATSKQLVGEK</sequence>
<evidence type="ECO:0000256" key="1">
    <source>
        <dbReference type="SAM" id="MobiDB-lite"/>
    </source>
</evidence>
<keyword evidence="3" id="KW-1185">Reference proteome</keyword>
<protein>
    <submittedName>
        <fullName evidence="2">Uncharacterized protein</fullName>
    </submittedName>
</protein>
<feature type="region of interest" description="Disordered" evidence="1">
    <location>
        <begin position="108"/>
        <end position="166"/>
    </location>
</feature>
<feature type="region of interest" description="Disordered" evidence="1">
    <location>
        <begin position="310"/>
        <end position="340"/>
    </location>
</feature>
<feature type="compositionally biased region" description="Basic and acidic residues" evidence="1">
    <location>
        <begin position="129"/>
        <end position="153"/>
    </location>
</feature>
<name>A0ABR3TXS1_9PEZI</name>